<comment type="caution">
    <text evidence="2">The sequence shown here is derived from an EMBL/GenBank/DDBJ whole genome shotgun (WGS) entry which is preliminary data.</text>
</comment>
<dbReference type="Proteomes" id="UP001153365">
    <property type="component" value="Unassembled WGS sequence"/>
</dbReference>
<feature type="compositionally biased region" description="Basic and acidic residues" evidence="1">
    <location>
        <begin position="268"/>
        <end position="290"/>
    </location>
</feature>
<feature type="region of interest" description="Disordered" evidence="1">
    <location>
        <begin position="268"/>
        <end position="476"/>
    </location>
</feature>
<dbReference type="EMBL" id="CALTRL010005720">
    <property type="protein sequence ID" value="CAH7685315.1"/>
    <property type="molecule type" value="Genomic_DNA"/>
</dbReference>
<reference evidence="2" key="1">
    <citation type="submission" date="2022-06" db="EMBL/GenBank/DDBJ databases">
        <authorList>
            <consortium name="SYNGENTA / RWTH Aachen University"/>
        </authorList>
    </citation>
    <scope>NUCLEOTIDE SEQUENCE</scope>
</reference>
<feature type="compositionally biased region" description="Basic and acidic residues" evidence="1">
    <location>
        <begin position="395"/>
        <end position="407"/>
    </location>
</feature>
<feature type="compositionally biased region" description="Basic residues" evidence="1">
    <location>
        <begin position="46"/>
        <end position="62"/>
    </location>
</feature>
<feature type="compositionally biased region" description="Basic and acidic residues" evidence="1">
    <location>
        <begin position="145"/>
        <end position="187"/>
    </location>
</feature>
<feature type="compositionally biased region" description="Basic and acidic residues" evidence="1">
    <location>
        <begin position="23"/>
        <end position="44"/>
    </location>
</feature>
<feature type="compositionally biased region" description="Basic and acidic residues" evidence="1">
    <location>
        <begin position="311"/>
        <end position="325"/>
    </location>
</feature>
<feature type="compositionally biased region" description="Acidic residues" evidence="1">
    <location>
        <begin position="112"/>
        <end position="144"/>
    </location>
</feature>
<organism evidence="2 3">
    <name type="scientific">Phakopsora pachyrhizi</name>
    <name type="common">Asian soybean rust disease fungus</name>
    <dbReference type="NCBI Taxonomy" id="170000"/>
    <lineage>
        <taxon>Eukaryota</taxon>
        <taxon>Fungi</taxon>
        <taxon>Dikarya</taxon>
        <taxon>Basidiomycota</taxon>
        <taxon>Pucciniomycotina</taxon>
        <taxon>Pucciniomycetes</taxon>
        <taxon>Pucciniales</taxon>
        <taxon>Phakopsoraceae</taxon>
        <taxon>Phakopsora</taxon>
    </lineage>
</organism>
<protein>
    <submittedName>
        <fullName evidence="2">Expressed protein</fullName>
    </submittedName>
</protein>
<name>A0AAV0BEF0_PHAPC</name>
<gene>
    <name evidence="2" type="ORF">PPACK8108_LOCUS19815</name>
</gene>
<evidence type="ECO:0000313" key="3">
    <source>
        <dbReference type="Proteomes" id="UP001153365"/>
    </source>
</evidence>
<evidence type="ECO:0000256" key="1">
    <source>
        <dbReference type="SAM" id="MobiDB-lite"/>
    </source>
</evidence>
<feature type="compositionally biased region" description="Basic and acidic residues" evidence="1">
    <location>
        <begin position="344"/>
        <end position="362"/>
    </location>
</feature>
<feature type="compositionally biased region" description="Basic and acidic residues" evidence="1">
    <location>
        <begin position="422"/>
        <end position="449"/>
    </location>
</feature>
<feature type="compositionally biased region" description="Polar residues" evidence="1">
    <location>
        <begin position="365"/>
        <end position="391"/>
    </location>
</feature>
<proteinExistence type="predicted"/>
<dbReference type="AlphaFoldDB" id="A0AAV0BEF0"/>
<accession>A0AAV0BEF0</accession>
<feature type="region of interest" description="Disordered" evidence="1">
    <location>
        <begin position="1"/>
        <end position="200"/>
    </location>
</feature>
<sequence length="476" mass="53558">MLEMDETVRSKTDTGEVKTQAIRSKESNDDLRGGVDETGRETRGGGKARGKGRVGARGRLPRRSQERDDHSGSPTSHVDEKNEFSRNQSDSMPGIKVSLHGKASKEENDKDKEDDEDEDEDEDDDEDDDNTDDGAEEHEEEDKEDEAKNDEANSEDEKSRRRRLPRDSKSKPRKDARASEQPTEVREKKQKQPYVRLAELPKEKLSSADLDAKMAAMAIKNAKLLERKHAADQDAAEYQQIEIESKKKYEAQRLQQQEIDAVRQTAAERKLGKVQGREWDREKTDEDWNRSRPYIDSMTDPHHVRNTGFRGGKESRGRGFYDRPRGSPRSRGTRGRGGNGRLSEGNRTKDSHHEKGENEGPHRVTGNNGLVQNDENVDNDSSNKQTVNDNWGQKGDNDGLNQRDRSHSWRQRSSNGGFQQKGKGEGGKQRSKNENKGVNDRGRDEKEVSGGEGVKMADDGLNEGTSKETPVLSKAG</sequence>
<feature type="compositionally biased region" description="Basic and acidic residues" evidence="1">
    <location>
        <begin position="1"/>
        <end position="16"/>
    </location>
</feature>
<keyword evidence="3" id="KW-1185">Reference proteome</keyword>
<feature type="compositionally biased region" description="Basic and acidic residues" evidence="1">
    <location>
        <begin position="63"/>
        <end position="84"/>
    </location>
</feature>
<evidence type="ECO:0000313" key="2">
    <source>
        <dbReference type="EMBL" id="CAH7685315.1"/>
    </source>
</evidence>